<reference evidence="1" key="1">
    <citation type="submission" date="2021-01" db="EMBL/GenBank/DDBJ databases">
        <authorList>
            <consortium name="Genoscope - CEA"/>
            <person name="William W."/>
        </authorList>
    </citation>
    <scope>NUCLEOTIDE SEQUENCE</scope>
</reference>
<accession>A0A816YAL7</accession>
<organism evidence="1">
    <name type="scientific">Brassica napus</name>
    <name type="common">Rape</name>
    <dbReference type="NCBI Taxonomy" id="3708"/>
    <lineage>
        <taxon>Eukaryota</taxon>
        <taxon>Viridiplantae</taxon>
        <taxon>Streptophyta</taxon>
        <taxon>Embryophyta</taxon>
        <taxon>Tracheophyta</taxon>
        <taxon>Spermatophyta</taxon>
        <taxon>Magnoliopsida</taxon>
        <taxon>eudicotyledons</taxon>
        <taxon>Gunneridae</taxon>
        <taxon>Pentapetalae</taxon>
        <taxon>rosids</taxon>
        <taxon>malvids</taxon>
        <taxon>Brassicales</taxon>
        <taxon>Brassicaceae</taxon>
        <taxon>Brassiceae</taxon>
        <taxon>Brassica</taxon>
    </lineage>
</organism>
<dbReference type="InterPro" id="IPR053192">
    <property type="entry name" value="Vacuole_Formation_Reg"/>
</dbReference>
<sequence length="182" mass="21025">MIRLSNISAMIITYESTRMVRSSKKAYFVELARSRFVQNRSTVVSSAVQNRHVCDNLPLMLQKTSTDDEISCCHLCSQLFTGFMYTNGLKTIDVRCGSFSEPFVHASHPHPLYYSQRYSVSCSECRWNGELTCDECDFTLCFHCGYLPKKVMRHRYDDHPLSLYCGEESVDGEYWCEACEKN</sequence>
<dbReference type="PANTHER" id="PTHR32410">
    <property type="entry name" value="CYSTEINE/HISTIDINE-RICH C1 DOMAIN FAMILY PROTEIN"/>
    <property type="match status" value="1"/>
</dbReference>
<dbReference type="PANTHER" id="PTHR32410:SF162">
    <property type="entry name" value="CHP-RICH ZINC FINGER PROTEIN-LIKE-RELATED"/>
    <property type="match status" value="1"/>
</dbReference>
<proteinExistence type="predicted"/>
<dbReference type="Proteomes" id="UP001295469">
    <property type="component" value="Chromosome A07"/>
</dbReference>
<dbReference type="EMBL" id="HG994361">
    <property type="protein sequence ID" value="CAF2156720.1"/>
    <property type="molecule type" value="Genomic_DNA"/>
</dbReference>
<dbReference type="InterPro" id="IPR046349">
    <property type="entry name" value="C1-like_sf"/>
</dbReference>
<name>A0A816YAL7_BRANA</name>
<gene>
    <name evidence="1" type="ORF">DARMORV10_A07P00770.1</name>
</gene>
<dbReference type="SUPFAM" id="SSF57889">
    <property type="entry name" value="Cysteine-rich domain"/>
    <property type="match status" value="1"/>
</dbReference>
<dbReference type="AlphaFoldDB" id="A0A816YAL7"/>
<evidence type="ECO:0000313" key="1">
    <source>
        <dbReference type="EMBL" id="CAF2156720.1"/>
    </source>
</evidence>
<protein>
    <submittedName>
        <fullName evidence="1">(rape) hypothetical protein</fullName>
    </submittedName>
</protein>